<evidence type="ECO:0000313" key="3">
    <source>
        <dbReference type="Proteomes" id="UP000005753"/>
    </source>
</evidence>
<dbReference type="Pfam" id="PF03861">
    <property type="entry name" value="ANTAR"/>
    <property type="match status" value="1"/>
</dbReference>
<name>I5ATP7_EUBC6</name>
<dbReference type="Gene3D" id="1.10.10.10">
    <property type="entry name" value="Winged helix-like DNA-binding domain superfamily/Winged helix DNA-binding domain"/>
    <property type="match status" value="1"/>
</dbReference>
<evidence type="ECO:0000313" key="2">
    <source>
        <dbReference type="EMBL" id="EIM57170.1"/>
    </source>
</evidence>
<dbReference type="InterPro" id="IPR011006">
    <property type="entry name" value="CheY-like_superfamily"/>
</dbReference>
<accession>I5ATP7</accession>
<dbReference type="HOGENOM" id="CLU_000445_65_3_9"/>
<dbReference type="SMART" id="SM01012">
    <property type="entry name" value="ANTAR"/>
    <property type="match status" value="1"/>
</dbReference>
<dbReference type="SUPFAM" id="SSF52172">
    <property type="entry name" value="CheY-like"/>
    <property type="match status" value="1"/>
</dbReference>
<sequence>MRSIIVAYSKIEDARKIRNILRKSGLEVVGVCTTGAQVLGLAGRLEDPVVVCGYRLNDMIFLDLAEELPPGSQILLVTSPNKVGDDALPENVVFLGTPLKPSELVQTLTVMTGDYQPRRKTKRPERRTKEEQENIDRAKALLMERNHMTEPEAHHYLQRCAMDSGTKIAETAEMILLLAGPV</sequence>
<dbReference type="InterPro" id="IPR036388">
    <property type="entry name" value="WH-like_DNA-bd_sf"/>
</dbReference>
<dbReference type="EMBL" id="CM001487">
    <property type="protein sequence ID" value="EIM57170.1"/>
    <property type="molecule type" value="Genomic_DNA"/>
</dbReference>
<keyword evidence="3" id="KW-1185">Reference proteome</keyword>
<dbReference type="STRING" id="633697.EubceDRAFT1_1358"/>
<evidence type="ECO:0000259" key="1">
    <source>
        <dbReference type="PROSITE" id="PS50921"/>
    </source>
</evidence>
<protein>
    <submittedName>
        <fullName evidence="2">Response regulator with putative antiterminator output domain</fullName>
    </submittedName>
</protein>
<dbReference type="eggNOG" id="COG3707">
    <property type="taxonomic scope" value="Bacteria"/>
</dbReference>
<proteinExistence type="predicted"/>
<gene>
    <name evidence="2" type="ORF">EubceDRAFT1_1358</name>
</gene>
<dbReference type="Proteomes" id="UP000005753">
    <property type="component" value="Chromosome"/>
</dbReference>
<feature type="domain" description="ANTAR" evidence="1">
    <location>
        <begin position="115"/>
        <end position="176"/>
    </location>
</feature>
<dbReference type="InterPro" id="IPR005561">
    <property type="entry name" value="ANTAR"/>
</dbReference>
<reference evidence="2 3" key="2">
    <citation type="submission" date="2012-02" db="EMBL/GenBank/DDBJ databases">
        <title>Improved High-Quality Draft sequence of Eubacterium cellulosolvens 6.</title>
        <authorList>
            <consortium name="US DOE Joint Genome Institute"/>
            <person name="Lucas S."/>
            <person name="Han J."/>
            <person name="Lapidus A."/>
            <person name="Cheng J.-F."/>
            <person name="Goodwin L."/>
            <person name="Pitluck S."/>
            <person name="Peters L."/>
            <person name="Mikhailova N."/>
            <person name="Gu W."/>
            <person name="Detter J.C."/>
            <person name="Han C."/>
            <person name="Tapia R."/>
            <person name="Land M."/>
            <person name="Hauser L."/>
            <person name="Kyrpides N."/>
            <person name="Ivanova N."/>
            <person name="Pagani I."/>
            <person name="Johnson E."/>
            <person name="Mukhopadhyay B."/>
            <person name="Anderson I."/>
            <person name="Woyke T."/>
        </authorList>
    </citation>
    <scope>NUCLEOTIDE SEQUENCE [LARGE SCALE GENOMIC DNA]</scope>
    <source>
        <strain evidence="2 3">6</strain>
    </source>
</reference>
<reference evidence="2 3" key="1">
    <citation type="submission" date="2010-08" db="EMBL/GenBank/DDBJ databases">
        <authorList>
            <consortium name="US DOE Joint Genome Institute (JGI-PGF)"/>
            <person name="Lucas S."/>
            <person name="Copeland A."/>
            <person name="Lapidus A."/>
            <person name="Cheng J.-F."/>
            <person name="Bruce D."/>
            <person name="Goodwin L."/>
            <person name="Pitluck S."/>
            <person name="Land M.L."/>
            <person name="Hauser L."/>
            <person name="Chang Y.-J."/>
            <person name="Anderson I.J."/>
            <person name="Johnson E."/>
            <person name="Mulhopadhyay B."/>
            <person name="Kyrpides N."/>
            <person name="Woyke T.J."/>
        </authorList>
    </citation>
    <scope>NUCLEOTIDE SEQUENCE [LARGE SCALE GENOMIC DNA]</scope>
    <source>
        <strain evidence="2 3">6</strain>
    </source>
</reference>
<organism evidence="2 3">
    <name type="scientific">Eubacterium cellulosolvens (strain ATCC 43171 / JCM 9499 / 6)</name>
    <name type="common">Cillobacterium cellulosolvens</name>
    <dbReference type="NCBI Taxonomy" id="633697"/>
    <lineage>
        <taxon>Bacteria</taxon>
        <taxon>Bacillati</taxon>
        <taxon>Bacillota</taxon>
        <taxon>Clostridia</taxon>
        <taxon>Eubacteriales</taxon>
        <taxon>Eubacteriaceae</taxon>
        <taxon>Eubacterium</taxon>
    </lineage>
</organism>
<dbReference type="AlphaFoldDB" id="I5ATP7"/>
<dbReference type="GO" id="GO:0003723">
    <property type="term" value="F:RNA binding"/>
    <property type="evidence" value="ECO:0007669"/>
    <property type="project" value="InterPro"/>
</dbReference>
<dbReference type="OrthoDB" id="9808843at2"/>
<dbReference type="PROSITE" id="PS50921">
    <property type="entry name" value="ANTAR"/>
    <property type="match status" value="1"/>
</dbReference>